<dbReference type="EMBL" id="AK366793">
    <property type="protein sequence ID" value="BAJ97996.1"/>
    <property type="molecule type" value="mRNA"/>
</dbReference>
<dbReference type="AlphaFoldDB" id="F2DSC5"/>
<organism evidence="1">
    <name type="scientific">Hordeum vulgare subsp. vulgare</name>
    <name type="common">Domesticated barley</name>
    <dbReference type="NCBI Taxonomy" id="112509"/>
    <lineage>
        <taxon>Eukaryota</taxon>
        <taxon>Viridiplantae</taxon>
        <taxon>Streptophyta</taxon>
        <taxon>Embryophyta</taxon>
        <taxon>Tracheophyta</taxon>
        <taxon>Spermatophyta</taxon>
        <taxon>Magnoliopsida</taxon>
        <taxon>Liliopsida</taxon>
        <taxon>Poales</taxon>
        <taxon>Poaceae</taxon>
        <taxon>BOP clade</taxon>
        <taxon>Pooideae</taxon>
        <taxon>Triticodae</taxon>
        <taxon>Triticeae</taxon>
        <taxon>Hordeinae</taxon>
        <taxon>Hordeum</taxon>
    </lineage>
</organism>
<name>F2DSC5_HORVV</name>
<protein>
    <submittedName>
        <fullName evidence="1">Predicted protein</fullName>
    </submittedName>
</protein>
<proteinExistence type="evidence at transcript level"/>
<sequence length="170" mass="19057">MSNLSACVTEVMEKAAANLKSVNRVNEFAEVFFSLEVMVQVIKNVMSEEESVSVYNAPVLLTFLTNVPFTLPEAEDTKQEFTELIRLFVQSATHKLNVRAMNHPKIGLGRTKIIEILRFVIKEDILGAKQIVADSADFFPILLSLLREYPLANLLHNEVVKVIELALADP</sequence>
<reference evidence="1" key="1">
    <citation type="journal article" date="2011" name="Plant Physiol.">
        <title>Comprehensive sequence analysis of 24,783 barley full-length cDNAs derived from 12 clone libraries.</title>
        <authorList>
            <person name="Matsumoto T."/>
            <person name="Tanaka T."/>
            <person name="Sakai H."/>
            <person name="Amano N."/>
            <person name="Kanamori H."/>
            <person name="Kurita K."/>
            <person name="Kikuta A."/>
            <person name="Kamiya K."/>
            <person name="Yamamoto M."/>
            <person name="Ikawa H."/>
            <person name="Fujii N."/>
            <person name="Hori K."/>
            <person name="Itoh T."/>
            <person name="Sato K."/>
        </authorList>
    </citation>
    <scope>NUCLEOTIDE SEQUENCE</scope>
    <source>
        <tissue evidence="1">Shoot and root</tissue>
    </source>
</reference>
<accession>F2DSC5</accession>
<evidence type="ECO:0000313" key="1">
    <source>
        <dbReference type="EMBL" id="BAJ97996.1"/>
    </source>
</evidence>